<proteinExistence type="predicted"/>
<dbReference type="AlphaFoldDB" id="A0A6A5QLA4"/>
<name>A0A6A5QLA4_AMPQU</name>
<dbReference type="OrthoDB" id="3744681at2759"/>
<evidence type="ECO:0000313" key="3">
    <source>
        <dbReference type="Proteomes" id="UP000800096"/>
    </source>
</evidence>
<dbReference type="Proteomes" id="UP000800096">
    <property type="component" value="Unassembled WGS sequence"/>
</dbReference>
<feature type="region of interest" description="Disordered" evidence="1">
    <location>
        <begin position="49"/>
        <end position="96"/>
    </location>
</feature>
<organism evidence="2 3">
    <name type="scientific">Ampelomyces quisqualis</name>
    <name type="common">Powdery mildew agent</name>
    <dbReference type="NCBI Taxonomy" id="50730"/>
    <lineage>
        <taxon>Eukaryota</taxon>
        <taxon>Fungi</taxon>
        <taxon>Dikarya</taxon>
        <taxon>Ascomycota</taxon>
        <taxon>Pezizomycotina</taxon>
        <taxon>Dothideomycetes</taxon>
        <taxon>Pleosporomycetidae</taxon>
        <taxon>Pleosporales</taxon>
        <taxon>Pleosporineae</taxon>
        <taxon>Phaeosphaeriaceae</taxon>
        <taxon>Ampelomyces</taxon>
    </lineage>
</organism>
<feature type="compositionally biased region" description="Polar residues" evidence="1">
    <location>
        <begin position="49"/>
        <end position="72"/>
    </location>
</feature>
<feature type="non-terminal residue" evidence="2">
    <location>
        <position position="1"/>
    </location>
</feature>
<evidence type="ECO:0000256" key="1">
    <source>
        <dbReference type="SAM" id="MobiDB-lite"/>
    </source>
</evidence>
<reference evidence="2" key="1">
    <citation type="journal article" date="2020" name="Stud. Mycol.">
        <title>101 Dothideomycetes genomes: a test case for predicting lifestyles and emergence of pathogens.</title>
        <authorList>
            <person name="Haridas S."/>
            <person name="Albert R."/>
            <person name="Binder M."/>
            <person name="Bloem J."/>
            <person name="Labutti K."/>
            <person name="Salamov A."/>
            <person name="Andreopoulos B."/>
            <person name="Baker S."/>
            <person name="Barry K."/>
            <person name="Bills G."/>
            <person name="Bluhm B."/>
            <person name="Cannon C."/>
            <person name="Castanera R."/>
            <person name="Culley D."/>
            <person name="Daum C."/>
            <person name="Ezra D."/>
            <person name="Gonzalez J."/>
            <person name="Henrissat B."/>
            <person name="Kuo A."/>
            <person name="Liang C."/>
            <person name="Lipzen A."/>
            <person name="Lutzoni F."/>
            <person name="Magnuson J."/>
            <person name="Mondo S."/>
            <person name="Nolan M."/>
            <person name="Ohm R."/>
            <person name="Pangilinan J."/>
            <person name="Park H.-J."/>
            <person name="Ramirez L."/>
            <person name="Alfaro M."/>
            <person name="Sun H."/>
            <person name="Tritt A."/>
            <person name="Yoshinaga Y."/>
            <person name="Zwiers L.-H."/>
            <person name="Turgeon B."/>
            <person name="Goodwin S."/>
            <person name="Spatafora J."/>
            <person name="Crous P."/>
            <person name="Grigoriev I."/>
        </authorList>
    </citation>
    <scope>NUCLEOTIDE SEQUENCE</scope>
    <source>
        <strain evidence="2">HMLAC05119</strain>
    </source>
</reference>
<keyword evidence="3" id="KW-1185">Reference proteome</keyword>
<dbReference type="EMBL" id="ML979137">
    <property type="protein sequence ID" value="KAF1914837.1"/>
    <property type="molecule type" value="Genomic_DNA"/>
</dbReference>
<evidence type="ECO:0000313" key="2">
    <source>
        <dbReference type="EMBL" id="KAF1914837.1"/>
    </source>
</evidence>
<accession>A0A6A5QLA4</accession>
<gene>
    <name evidence="2" type="ORF">BDU57DRAFT_305812</name>
</gene>
<sequence length="185" mass="20124">AALALCAWRETGYLLIPLSSLHALDYQVNRLTLAMPHQFPNRETSAWTLATPENSGSSRSVGEANPSSTANQPRLPRSGLYSPGLSGDIPPPDDTPATIFGRLMNPRAVFRSKDGQTVTITIIWAVGIVGPENFESARANTRHSPCNNVEMYGQLQEACLSGDIFEWLKRGEATLTLPASHFGHH</sequence>
<protein>
    <submittedName>
        <fullName evidence="2">Uncharacterized protein</fullName>
    </submittedName>
</protein>